<dbReference type="GO" id="GO:0005545">
    <property type="term" value="F:1-phosphatidylinositol binding"/>
    <property type="evidence" value="ECO:0007669"/>
    <property type="project" value="TreeGrafter"/>
</dbReference>
<name>A0A815VKK7_9BILA</name>
<dbReference type="GO" id="GO:0140042">
    <property type="term" value="P:lipid droplet formation"/>
    <property type="evidence" value="ECO:0007669"/>
    <property type="project" value="TreeGrafter"/>
</dbReference>
<sequence>HFQCQKTAVEQLKERFEKMNLSYDAYSSIEYVGTQTIGEKQTDFNEIKATITAILENNKIRSPRRLSVIFKALKALNEKFIHAIPPEMPSTLPDDFFACYVKCLSCG</sequence>
<dbReference type="GO" id="GO:0005811">
    <property type="term" value="C:lipid droplet"/>
    <property type="evidence" value="ECO:0007669"/>
    <property type="project" value="TreeGrafter"/>
</dbReference>
<feature type="non-terminal residue" evidence="1">
    <location>
        <position position="1"/>
    </location>
</feature>
<gene>
    <name evidence="1" type="ORF">ZHD862_LOCUS38762</name>
</gene>
<evidence type="ECO:0000313" key="2">
    <source>
        <dbReference type="Proteomes" id="UP000663864"/>
    </source>
</evidence>
<organism evidence="1 2">
    <name type="scientific">Rotaria sordida</name>
    <dbReference type="NCBI Taxonomy" id="392033"/>
    <lineage>
        <taxon>Eukaryota</taxon>
        <taxon>Metazoa</taxon>
        <taxon>Spiralia</taxon>
        <taxon>Gnathifera</taxon>
        <taxon>Rotifera</taxon>
        <taxon>Eurotatoria</taxon>
        <taxon>Bdelloidea</taxon>
        <taxon>Philodinida</taxon>
        <taxon>Philodinidae</taxon>
        <taxon>Rotaria</taxon>
    </lineage>
</organism>
<dbReference type="PANTHER" id="PTHR46624:SF4">
    <property type="entry name" value="FYVE-TYPE DOMAIN-CONTAINING PROTEIN"/>
    <property type="match status" value="1"/>
</dbReference>
<dbReference type="GO" id="GO:0005547">
    <property type="term" value="F:phosphatidylinositol-3,4,5-trisphosphate binding"/>
    <property type="evidence" value="ECO:0007669"/>
    <property type="project" value="TreeGrafter"/>
</dbReference>
<dbReference type="EMBL" id="CAJNOT010010776">
    <property type="protein sequence ID" value="CAF1531683.1"/>
    <property type="molecule type" value="Genomic_DNA"/>
</dbReference>
<accession>A0A815VKK7</accession>
<dbReference type="GO" id="GO:0043325">
    <property type="term" value="F:phosphatidylinositol-3,4-bisphosphate binding"/>
    <property type="evidence" value="ECO:0007669"/>
    <property type="project" value="TreeGrafter"/>
</dbReference>
<dbReference type="GO" id="GO:0032266">
    <property type="term" value="F:phosphatidylinositol-3-phosphate binding"/>
    <property type="evidence" value="ECO:0007669"/>
    <property type="project" value="TreeGrafter"/>
</dbReference>
<dbReference type="Proteomes" id="UP000663864">
    <property type="component" value="Unassembled WGS sequence"/>
</dbReference>
<proteinExistence type="predicted"/>
<comment type="caution">
    <text evidence="1">The sequence shown here is derived from an EMBL/GenBank/DDBJ whole genome shotgun (WGS) entry which is preliminary data.</text>
</comment>
<reference evidence="1" key="1">
    <citation type="submission" date="2021-02" db="EMBL/GenBank/DDBJ databases">
        <authorList>
            <person name="Nowell W R."/>
        </authorList>
    </citation>
    <scope>NUCLEOTIDE SEQUENCE</scope>
</reference>
<dbReference type="AlphaFoldDB" id="A0A815VKK7"/>
<protein>
    <submittedName>
        <fullName evidence="1">Uncharacterized protein</fullName>
    </submittedName>
</protein>
<evidence type="ECO:0000313" key="1">
    <source>
        <dbReference type="EMBL" id="CAF1531683.1"/>
    </source>
</evidence>
<dbReference type="PANTHER" id="PTHR46624">
    <property type="entry name" value="AGAP002036-PA"/>
    <property type="match status" value="1"/>
</dbReference>
<dbReference type="InterPro" id="IPR042427">
    <property type="entry name" value="ZFYV1"/>
</dbReference>